<sequence length="535" mass="55738">MVRYGAGSLYAAHMAEGDRDSGITLAELLAAFSLATDLGLGQPMEHLLRAWRIAIGLADRLGVAGERRDELFYVAMLSWVGCVADSPEVAASFGDDIAFRAGSFDADLAGLSGAGFFLRHAAAGQAVPRRVRAAATLVLTNGTRVARGIQSHCLTTAVLAERLGLGPEVGTALRQFFTRWDGRGVPAGVGAADVSPLVQLFQVADVAEVHYRHGGLDAAVGVARARRGGQFAPAVVDAFCAHAGDLLGGLGDTVDVPRLLAAEPALCRRLSERELDAALEGLADFTDLRSGWRAGHSRGVGELAGRAAGVMGLPPQDRTVLHRAGLVHDIGLHGVPVTILDKPGPLSVTEQERIRLSAYYTERVLARPAKLGRIGAVAALAHERQDGSGYHRGTGGAAVPMTGRILAASCAYRAMLEPRSHRPALTAKAAAGALHGEVRAGRLDTDAAHAVLTAAGVEGRQARRPGPAGLTPREVEVLVLIARGAATGDVAARLGISRKTAGTHIERIYAKTGASSRATATLFALRNGLLDPLDL</sequence>
<feature type="domain" description="HD-GYP" evidence="2">
    <location>
        <begin position="271"/>
        <end position="467"/>
    </location>
</feature>
<dbReference type="EMBL" id="BNAU01000001">
    <property type="protein sequence ID" value="GHE83519.1"/>
    <property type="molecule type" value="Genomic_DNA"/>
</dbReference>
<dbReference type="SUPFAM" id="SSF46894">
    <property type="entry name" value="C-terminal effector domain of the bipartite response regulators"/>
    <property type="match status" value="1"/>
</dbReference>
<dbReference type="PROSITE" id="PS51832">
    <property type="entry name" value="HD_GYP"/>
    <property type="match status" value="1"/>
</dbReference>
<dbReference type="InterPro" id="IPR003607">
    <property type="entry name" value="HD/PDEase_dom"/>
</dbReference>
<dbReference type="CDD" id="cd06170">
    <property type="entry name" value="LuxR_C_like"/>
    <property type="match status" value="1"/>
</dbReference>
<feature type="domain" description="HTH luxR-type" evidence="1">
    <location>
        <begin position="463"/>
        <end position="528"/>
    </location>
</feature>
<dbReference type="InterPro" id="IPR052020">
    <property type="entry name" value="Cyclic_di-GMP/3'3'-cGAMP_PDE"/>
</dbReference>
<accession>A0ABQ3IIC2</accession>
<evidence type="ECO:0000313" key="4">
    <source>
        <dbReference type="Proteomes" id="UP000605897"/>
    </source>
</evidence>
<dbReference type="InterPro" id="IPR036388">
    <property type="entry name" value="WH-like_DNA-bd_sf"/>
</dbReference>
<dbReference type="Gene3D" id="1.10.3210.10">
    <property type="entry name" value="Hypothetical protein af1432"/>
    <property type="match status" value="2"/>
</dbReference>
<gene>
    <name evidence="3" type="ORF">GCM10017786_13340</name>
</gene>
<dbReference type="SMART" id="SM00421">
    <property type="entry name" value="HTH_LUXR"/>
    <property type="match status" value="1"/>
</dbReference>
<dbReference type="InterPro" id="IPR000792">
    <property type="entry name" value="Tscrpt_reg_LuxR_C"/>
</dbReference>
<dbReference type="PRINTS" id="PR00038">
    <property type="entry name" value="HTHLUXR"/>
</dbReference>
<dbReference type="InterPro" id="IPR016032">
    <property type="entry name" value="Sig_transdc_resp-reg_C-effctor"/>
</dbReference>
<name>A0ABQ3IIC2_9PSEU</name>
<keyword evidence="4" id="KW-1185">Reference proteome</keyword>
<proteinExistence type="predicted"/>
<evidence type="ECO:0000259" key="1">
    <source>
        <dbReference type="PROSITE" id="PS50043"/>
    </source>
</evidence>
<dbReference type="Pfam" id="PF00196">
    <property type="entry name" value="GerE"/>
    <property type="match status" value="1"/>
</dbReference>
<evidence type="ECO:0000313" key="3">
    <source>
        <dbReference type="EMBL" id="GHE83519.1"/>
    </source>
</evidence>
<dbReference type="Pfam" id="PF13487">
    <property type="entry name" value="HD_5"/>
    <property type="match status" value="1"/>
</dbReference>
<reference evidence="4" key="1">
    <citation type="journal article" date="2019" name="Int. J. Syst. Evol. Microbiol.">
        <title>The Global Catalogue of Microorganisms (GCM) 10K type strain sequencing project: providing services to taxonomists for standard genome sequencing and annotation.</title>
        <authorList>
            <consortium name="The Broad Institute Genomics Platform"/>
            <consortium name="The Broad Institute Genome Sequencing Center for Infectious Disease"/>
            <person name="Wu L."/>
            <person name="Ma J."/>
        </authorList>
    </citation>
    <scope>NUCLEOTIDE SEQUENCE [LARGE SCALE GENOMIC DNA]</scope>
    <source>
        <strain evidence="4">CGMCC 4.7677</strain>
    </source>
</reference>
<dbReference type="SUPFAM" id="SSF109604">
    <property type="entry name" value="HD-domain/PDEase-like"/>
    <property type="match status" value="1"/>
</dbReference>
<protein>
    <submittedName>
        <fullName evidence="3">Metal-dependent phosphohydrolase</fullName>
    </submittedName>
</protein>
<dbReference type="InterPro" id="IPR037522">
    <property type="entry name" value="HD_GYP_dom"/>
</dbReference>
<dbReference type="PANTHER" id="PTHR45228">
    <property type="entry name" value="CYCLIC DI-GMP PHOSPHODIESTERASE TM_0186-RELATED"/>
    <property type="match status" value="1"/>
</dbReference>
<dbReference type="Gene3D" id="1.10.10.10">
    <property type="entry name" value="Winged helix-like DNA-binding domain superfamily/Winged helix DNA-binding domain"/>
    <property type="match status" value="1"/>
</dbReference>
<evidence type="ECO:0000259" key="2">
    <source>
        <dbReference type="PROSITE" id="PS51832"/>
    </source>
</evidence>
<comment type="caution">
    <text evidence="3">The sequence shown here is derived from an EMBL/GenBank/DDBJ whole genome shotgun (WGS) entry which is preliminary data.</text>
</comment>
<organism evidence="3 4">
    <name type="scientific">Amycolatopsis deserti</name>
    <dbReference type="NCBI Taxonomy" id="185696"/>
    <lineage>
        <taxon>Bacteria</taxon>
        <taxon>Bacillati</taxon>
        <taxon>Actinomycetota</taxon>
        <taxon>Actinomycetes</taxon>
        <taxon>Pseudonocardiales</taxon>
        <taxon>Pseudonocardiaceae</taxon>
        <taxon>Amycolatopsis</taxon>
    </lineage>
</organism>
<dbReference type="PROSITE" id="PS50043">
    <property type="entry name" value="HTH_LUXR_2"/>
    <property type="match status" value="1"/>
</dbReference>
<dbReference type="CDD" id="cd00077">
    <property type="entry name" value="HDc"/>
    <property type="match status" value="1"/>
</dbReference>
<dbReference type="Proteomes" id="UP000605897">
    <property type="component" value="Unassembled WGS sequence"/>
</dbReference>